<proteinExistence type="predicted"/>
<dbReference type="SMART" id="SM00052">
    <property type="entry name" value="EAL"/>
    <property type="match status" value="1"/>
</dbReference>
<dbReference type="SUPFAM" id="SSF141868">
    <property type="entry name" value="EAL domain-like"/>
    <property type="match status" value="1"/>
</dbReference>
<evidence type="ECO:0000313" key="6">
    <source>
        <dbReference type="EMBL" id="KRR01571.1"/>
    </source>
</evidence>
<dbReference type="InterPro" id="IPR035965">
    <property type="entry name" value="PAS-like_dom_sf"/>
</dbReference>
<feature type="domain" description="GGDEF" evidence="5">
    <location>
        <begin position="494"/>
        <end position="625"/>
    </location>
</feature>
<feature type="domain" description="PAS" evidence="2">
    <location>
        <begin position="210"/>
        <end position="281"/>
    </location>
</feature>
<feature type="domain" description="PAC" evidence="3">
    <location>
        <begin position="411"/>
        <end position="462"/>
    </location>
</feature>
<dbReference type="Pfam" id="PF12860">
    <property type="entry name" value="PAS_7"/>
    <property type="match status" value="1"/>
</dbReference>
<dbReference type="Gene3D" id="3.20.20.450">
    <property type="entry name" value="EAL domain"/>
    <property type="match status" value="1"/>
</dbReference>
<dbReference type="InterPro" id="IPR035919">
    <property type="entry name" value="EAL_sf"/>
</dbReference>
<dbReference type="PROSITE" id="PS50883">
    <property type="entry name" value="EAL"/>
    <property type="match status" value="1"/>
</dbReference>
<dbReference type="Gene3D" id="3.30.70.270">
    <property type="match status" value="1"/>
</dbReference>
<dbReference type="PROSITE" id="PS50113">
    <property type="entry name" value="PAC"/>
    <property type="match status" value="1"/>
</dbReference>
<dbReference type="InterPro" id="IPR029787">
    <property type="entry name" value="Nucleotide_cyclase"/>
</dbReference>
<dbReference type="InterPro" id="IPR000160">
    <property type="entry name" value="GGDEF_dom"/>
</dbReference>
<dbReference type="InterPro" id="IPR013656">
    <property type="entry name" value="PAS_4"/>
</dbReference>
<dbReference type="SUPFAM" id="SSF55785">
    <property type="entry name" value="PYP-like sensor domain (PAS domain)"/>
    <property type="match status" value="3"/>
</dbReference>
<gene>
    <name evidence="6" type="ORF">CQ12_31060</name>
</gene>
<protein>
    <submittedName>
        <fullName evidence="6">Diguanylate cyclase</fullName>
    </submittedName>
</protein>
<dbReference type="RefSeq" id="WP_057838463.1">
    <property type="nucleotide sequence ID" value="NZ_LLXZ01000163.1"/>
</dbReference>
<dbReference type="SMART" id="SM00091">
    <property type="entry name" value="PAS"/>
    <property type="match status" value="3"/>
</dbReference>
<organism evidence="6 7">
    <name type="scientific">Bradyrhizobium jicamae</name>
    <dbReference type="NCBI Taxonomy" id="280332"/>
    <lineage>
        <taxon>Bacteria</taxon>
        <taxon>Pseudomonadati</taxon>
        <taxon>Pseudomonadota</taxon>
        <taxon>Alphaproteobacteria</taxon>
        <taxon>Hyphomicrobiales</taxon>
        <taxon>Nitrobacteraceae</taxon>
        <taxon>Bradyrhizobium</taxon>
    </lineage>
</organism>
<feature type="domain" description="PAS" evidence="2">
    <location>
        <begin position="90"/>
        <end position="144"/>
    </location>
</feature>
<evidence type="ECO:0000259" key="3">
    <source>
        <dbReference type="PROSITE" id="PS50113"/>
    </source>
</evidence>
<dbReference type="CDD" id="cd00130">
    <property type="entry name" value="PAS"/>
    <property type="match status" value="3"/>
</dbReference>
<dbReference type="PROSITE" id="PS50887">
    <property type="entry name" value="GGDEF"/>
    <property type="match status" value="1"/>
</dbReference>
<keyword evidence="1" id="KW-0472">Membrane</keyword>
<dbReference type="InterPro" id="IPR043128">
    <property type="entry name" value="Rev_trsase/Diguanyl_cyclase"/>
</dbReference>
<keyword evidence="1" id="KW-0812">Transmembrane</keyword>
<comment type="caution">
    <text evidence="6">The sequence shown here is derived from an EMBL/GenBank/DDBJ whole genome shotgun (WGS) entry which is preliminary data.</text>
</comment>
<keyword evidence="1" id="KW-1133">Transmembrane helix</keyword>
<dbReference type="AlphaFoldDB" id="A0A0R3L955"/>
<dbReference type="CDD" id="cd01948">
    <property type="entry name" value="EAL"/>
    <property type="match status" value="1"/>
</dbReference>
<dbReference type="PANTHER" id="PTHR44757">
    <property type="entry name" value="DIGUANYLATE CYCLASE DGCP"/>
    <property type="match status" value="1"/>
</dbReference>
<sequence>MADSNWQAGRKNSIPAQALVCLLATAMPCGIAWGAGPSEGFAPASYIGEFDPNRVWEFLIGGVVVVSFLAAIGIWILAALRGAKSAQMQRSAFISSALNNLNQGVMMTNAQNRVVFCNDRFLEMYGLSRAEISSRMTGRELLELRRARGLLNITVEEFGKLARRPEGVVTELPGGRSVLSKIFRLPNGGTIGTHEDCTEQRQLSRKLASTTKFLESVLDNVPVCVAAKNIEDGRYIFANRAFERFSRFSRDHIVGKRADEIFRPETAKRIEIADQAALTAPEGYHRSEYSVERGDDERVLSSNRVVARNESNKPEFLITLFDDVTDRRSLSRELENTKKFLELVVDNIPVSLIVERVSDGRYLLANRSAETILNRRREDATGLTAADIFNPREAKLIIARDEAAIKKRSLLTEEHPISTKDGLRLFLTRRMTVLDEAGEPQYLIKTHEDVTDRRQTESRMAHMAYHDGLTDLPNRAAFLQALAQMIEACAGTDEEFAVLCVDLDGLKEINDVFGHAMGDKLLIEVAGRIQACARGGVVARLSGDEFGLIIDGKQPEAGQALAEKLAQTLSDEFVIDGKSVRTGVTTGISVFPHNGSDAASLLANSGAALFRAKQKSRGSISIFEPEMDQQIRDRRVLHQDLSMAIRNGELSLYYQPQAAAGPTIGSSKVIGFEALARWIHPVRGFVSPGEFIPLAEESGLIVEMGVWILREACREAASWPVPMQIAVNLSPAQFMHGDVVSLVHSILLETGLAPDRLELEITEGVLIEDFDRGLALLRRLKSLGVRISMDDFGSGYSSLSYLQAFPFDKIKIDRAFVMNLGRNPQSAAIVRAVIDLGHGLEMSIVAEGVETQEQLSFLADEGCDAVQGYFLGKPQPIGHYAALVGRSAANDVETERKLASA</sequence>
<dbReference type="InterPro" id="IPR001633">
    <property type="entry name" value="EAL_dom"/>
</dbReference>
<keyword evidence="7" id="KW-1185">Reference proteome</keyword>
<dbReference type="Pfam" id="PF00990">
    <property type="entry name" value="GGDEF"/>
    <property type="match status" value="1"/>
</dbReference>
<evidence type="ECO:0000259" key="4">
    <source>
        <dbReference type="PROSITE" id="PS50883"/>
    </source>
</evidence>
<name>A0A0R3L955_9BRAD</name>
<dbReference type="CDD" id="cd01949">
    <property type="entry name" value="GGDEF"/>
    <property type="match status" value="1"/>
</dbReference>
<dbReference type="EMBL" id="LLXZ01000163">
    <property type="protein sequence ID" value="KRR01571.1"/>
    <property type="molecule type" value="Genomic_DNA"/>
</dbReference>
<dbReference type="PANTHER" id="PTHR44757:SF2">
    <property type="entry name" value="BIOFILM ARCHITECTURE MAINTENANCE PROTEIN MBAA"/>
    <property type="match status" value="1"/>
</dbReference>
<dbReference type="Pfam" id="PF00563">
    <property type="entry name" value="EAL"/>
    <property type="match status" value="1"/>
</dbReference>
<dbReference type="InterPro" id="IPR052155">
    <property type="entry name" value="Biofilm_reg_signaling"/>
</dbReference>
<feature type="domain" description="EAL" evidence="4">
    <location>
        <begin position="634"/>
        <end position="888"/>
    </location>
</feature>
<evidence type="ECO:0000313" key="7">
    <source>
        <dbReference type="Proteomes" id="UP000050863"/>
    </source>
</evidence>
<dbReference type="NCBIfam" id="TIGR00254">
    <property type="entry name" value="GGDEF"/>
    <property type="match status" value="1"/>
</dbReference>
<reference evidence="6 7" key="1">
    <citation type="submission" date="2014-03" db="EMBL/GenBank/DDBJ databases">
        <title>Bradyrhizobium valentinum sp. nov., isolated from effective nodules of Lupinus mariae-josephae, a lupine endemic of basic-lime soils in Eastern Spain.</title>
        <authorList>
            <person name="Duran D."/>
            <person name="Rey L."/>
            <person name="Navarro A."/>
            <person name="Busquets A."/>
            <person name="Imperial J."/>
            <person name="Ruiz-Argueso T."/>
        </authorList>
    </citation>
    <scope>NUCLEOTIDE SEQUENCE [LARGE SCALE GENOMIC DNA]</scope>
    <source>
        <strain evidence="6 7">PAC68</strain>
    </source>
</reference>
<dbReference type="SMART" id="SM00267">
    <property type="entry name" value="GGDEF"/>
    <property type="match status" value="1"/>
</dbReference>
<evidence type="ECO:0000259" key="2">
    <source>
        <dbReference type="PROSITE" id="PS50112"/>
    </source>
</evidence>
<dbReference type="OrthoDB" id="9814202at2"/>
<dbReference type="SUPFAM" id="SSF55073">
    <property type="entry name" value="Nucleotide cyclase"/>
    <property type="match status" value="1"/>
</dbReference>
<dbReference type="PROSITE" id="PS50112">
    <property type="entry name" value="PAS"/>
    <property type="match status" value="2"/>
</dbReference>
<dbReference type="STRING" id="280332.CQ12_31060"/>
<feature type="transmembrane region" description="Helical" evidence="1">
    <location>
        <begin position="58"/>
        <end position="80"/>
    </location>
</feature>
<accession>A0A0R3L955</accession>
<dbReference type="Gene3D" id="3.30.450.20">
    <property type="entry name" value="PAS domain"/>
    <property type="match status" value="3"/>
</dbReference>
<dbReference type="Proteomes" id="UP000050863">
    <property type="component" value="Unassembled WGS sequence"/>
</dbReference>
<dbReference type="InterPro" id="IPR000700">
    <property type="entry name" value="PAS-assoc_C"/>
</dbReference>
<dbReference type="Pfam" id="PF08448">
    <property type="entry name" value="PAS_4"/>
    <property type="match status" value="2"/>
</dbReference>
<evidence type="ECO:0000259" key="5">
    <source>
        <dbReference type="PROSITE" id="PS50887"/>
    </source>
</evidence>
<evidence type="ECO:0000256" key="1">
    <source>
        <dbReference type="SAM" id="Phobius"/>
    </source>
</evidence>
<dbReference type="NCBIfam" id="TIGR00229">
    <property type="entry name" value="sensory_box"/>
    <property type="match status" value="2"/>
</dbReference>
<dbReference type="InterPro" id="IPR000014">
    <property type="entry name" value="PAS"/>
</dbReference>